<sequence>MGKNSIWHACVFAAGLCFPAGTVAQSDHAFLAPHAGGGFETRHNLPLIIEADTTLNATAITNRSAVFNDVPFDISLAAFIAADQAVMVHAERVADGSGAANYTRFEASSWPMDGFRHKPLRCFDVDAEIIAEEHDLNWLRDRGFDPLGPVWIEQYFLSDTRFNNEVVISLLVRSTSCDTEPVATLDALRATTTVRPHD</sequence>
<dbReference type="EMBL" id="RBIM01000004">
    <property type="protein sequence ID" value="RKQ96753.1"/>
    <property type="molecule type" value="Genomic_DNA"/>
</dbReference>
<dbReference type="RefSeq" id="WP_143742998.1">
    <property type="nucleotide sequence ID" value="NZ_RBIM01000004.1"/>
</dbReference>
<reference evidence="1 2" key="1">
    <citation type="submission" date="2018-10" db="EMBL/GenBank/DDBJ databases">
        <title>Genomic Encyclopedia of Type Strains, Phase IV (KMG-IV): sequencing the most valuable type-strain genomes for metagenomic binning, comparative biology and taxonomic classification.</title>
        <authorList>
            <person name="Goeker M."/>
        </authorList>
    </citation>
    <scope>NUCLEOTIDE SEQUENCE [LARGE SCALE GENOMIC DNA]</scope>
    <source>
        <strain evidence="1 2">DSM 4734</strain>
    </source>
</reference>
<proteinExistence type="predicted"/>
<dbReference type="AlphaFoldDB" id="A0A495D4A7"/>
<accession>A0A495D4A7</accession>
<evidence type="ECO:0000313" key="1">
    <source>
        <dbReference type="EMBL" id="RKQ96753.1"/>
    </source>
</evidence>
<name>A0A495D4A7_9PROT</name>
<dbReference type="Proteomes" id="UP000273675">
    <property type="component" value="Unassembled WGS sequence"/>
</dbReference>
<gene>
    <name evidence="1" type="ORF">C7435_2087</name>
</gene>
<protein>
    <submittedName>
        <fullName evidence="1">Uncharacterized protein</fullName>
    </submittedName>
</protein>
<organism evidence="1 2">
    <name type="scientific">Maricaulis maris</name>
    <dbReference type="NCBI Taxonomy" id="74318"/>
    <lineage>
        <taxon>Bacteria</taxon>
        <taxon>Pseudomonadati</taxon>
        <taxon>Pseudomonadota</taxon>
        <taxon>Alphaproteobacteria</taxon>
        <taxon>Maricaulales</taxon>
        <taxon>Maricaulaceae</taxon>
        <taxon>Maricaulis</taxon>
    </lineage>
</organism>
<evidence type="ECO:0000313" key="2">
    <source>
        <dbReference type="Proteomes" id="UP000273675"/>
    </source>
</evidence>
<dbReference type="OrthoDB" id="9255873at2"/>
<comment type="caution">
    <text evidence="1">The sequence shown here is derived from an EMBL/GenBank/DDBJ whole genome shotgun (WGS) entry which is preliminary data.</text>
</comment>